<feature type="transmembrane region" description="Helical" evidence="2">
    <location>
        <begin position="165"/>
        <end position="187"/>
    </location>
</feature>
<organism evidence="4 5">
    <name type="scientific">Batrachochytrium salamandrivorans</name>
    <dbReference type="NCBI Taxonomy" id="1357716"/>
    <lineage>
        <taxon>Eukaryota</taxon>
        <taxon>Fungi</taxon>
        <taxon>Fungi incertae sedis</taxon>
        <taxon>Chytridiomycota</taxon>
        <taxon>Chytridiomycota incertae sedis</taxon>
        <taxon>Chytridiomycetes</taxon>
        <taxon>Rhizophydiales</taxon>
        <taxon>Rhizophydiales incertae sedis</taxon>
        <taxon>Batrachochytrium</taxon>
    </lineage>
</organism>
<dbReference type="Gene3D" id="1.10.287.110">
    <property type="entry name" value="DnaJ domain"/>
    <property type="match status" value="1"/>
</dbReference>
<dbReference type="EMBL" id="JAFCIX010000017">
    <property type="protein sequence ID" value="KAH6601121.1"/>
    <property type="molecule type" value="Genomic_DNA"/>
</dbReference>
<dbReference type="Pfam" id="PF00226">
    <property type="entry name" value="DnaJ"/>
    <property type="match status" value="1"/>
</dbReference>
<comment type="caution">
    <text evidence="4">The sequence shown here is derived from an EMBL/GenBank/DDBJ whole genome shotgun (WGS) entry which is preliminary data.</text>
</comment>
<dbReference type="SUPFAM" id="SSF46565">
    <property type="entry name" value="Chaperone J-domain"/>
    <property type="match status" value="1"/>
</dbReference>
<feature type="compositionally biased region" description="Basic and acidic residues" evidence="1">
    <location>
        <begin position="88"/>
        <end position="99"/>
    </location>
</feature>
<keyword evidence="2" id="KW-0472">Membrane</keyword>
<dbReference type="CDD" id="cd06257">
    <property type="entry name" value="DnaJ"/>
    <property type="match status" value="1"/>
</dbReference>
<keyword evidence="2" id="KW-0812">Transmembrane</keyword>
<dbReference type="InterPro" id="IPR052276">
    <property type="entry name" value="Diphthamide-biosynth_chaperone"/>
</dbReference>
<dbReference type="PROSITE" id="PS50076">
    <property type="entry name" value="DNAJ_2"/>
    <property type="match status" value="1"/>
</dbReference>
<evidence type="ECO:0000313" key="5">
    <source>
        <dbReference type="Proteomes" id="UP001648503"/>
    </source>
</evidence>
<dbReference type="InterPro" id="IPR036869">
    <property type="entry name" value="J_dom_sf"/>
</dbReference>
<protein>
    <recommendedName>
        <fullName evidence="3">J domain-containing protein</fullName>
    </recommendedName>
</protein>
<feature type="region of interest" description="Disordered" evidence="1">
    <location>
        <begin position="221"/>
        <end position="247"/>
    </location>
</feature>
<feature type="region of interest" description="Disordered" evidence="1">
    <location>
        <begin position="88"/>
        <end position="120"/>
    </location>
</feature>
<dbReference type="PANTHER" id="PTHR44240:SF10">
    <property type="entry name" value="J DOMAIN-CONTAINING PROTEIN"/>
    <property type="match status" value="1"/>
</dbReference>
<evidence type="ECO:0000256" key="1">
    <source>
        <dbReference type="SAM" id="MobiDB-lite"/>
    </source>
</evidence>
<reference evidence="4 5" key="1">
    <citation type="submission" date="2021-02" db="EMBL/GenBank/DDBJ databases">
        <title>Variation within the Batrachochytrium salamandrivorans European outbreak.</title>
        <authorList>
            <person name="Kelly M."/>
            <person name="Pasmans F."/>
            <person name="Shea T.P."/>
            <person name="Munoz J.F."/>
            <person name="Carranza S."/>
            <person name="Cuomo C.A."/>
            <person name="Martel A."/>
        </authorList>
    </citation>
    <scope>NUCLEOTIDE SEQUENCE [LARGE SCALE GENOMIC DNA]</scope>
    <source>
        <strain evidence="4 5">AMFP18/2</strain>
    </source>
</reference>
<dbReference type="PANTHER" id="PTHR44240">
    <property type="entry name" value="DNAJ DOMAIN (PROKARYOTIC HEAT SHOCK PROTEIN)-RELATED"/>
    <property type="match status" value="1"/>
</dbReference>
<feature type="domain" description="J" evidence="3">
    <location>
        <begin position="21"/>
        <end position="91"/>
    </location>
</feature>
<sequence length="270" mass="30840">MSPLVRSCQVRSFSSASIARNHYRTLGLHGRCSQQEIRKSYLNKMLLLHPDRQGQQTKEQSHSTKEQFMRVATAYKVLSNSRLRKQYDLDTVHGTKDTSSHMSSGSHHEKTRSSSSNYSTNNYHSHYEAYTHHRQRSNAWEDDSYASHYYTESSHAGRDKGTPRFMPHATMGVLVFIAGCTGGLLIVKLKKWMLRRYGEEARLDWLDAAYEQSHADEWLRTDMDDPLHPSSPSDHSDPYNPLHSSVRGLESSVPLGMYQSGGKQQSSKEC</sequence>
<evidence type="ECO:0000256" key="2">
    <source>
        <dbReference type="SAM" id="Phobius"/>
    </source>
</evidence>
<accession>A0ABQ8FN13</accession>
<proteinExistence type="predicted"/>
<evidence type="ECO:0000313" key="4">
    <source>
        <dbReference type="EMBL" id="KAH6601121.1"/>
    </source>
</evidence>
<dbReference type="Proteomes" id="UP001648503">
    <property type="component" value="Unassembled WGS sequence"/>
</dbReference>
<dbReference type="SMART" id="SM00271">
    <property type="entry name" value="DnaJ"/>
    <property type="match status" value="1"/>
</dbReference>
<name>A0ABQ8FN13_9FUNG</name>
<gene>
    <name evidence="4" type="ORF">BASA50_001799</name>
</gene>
<keyword evidence="5" id="KW-1185">Reference proteome</keyword>
<evidence type="ECO:0000259" key="3">
    <source>
        <dbReference type="PROSITE" id="PS50076"/>
    </source>
</evidence>
<dbReference type="InterPro" id="IPR001623">
    <property type="entry name" value="DnaJ_domain"/>
</dbReference>
<dbReference type="PRINTS" id="PR00625">
    <property type="entry name" value="JDOMAIN"/>
</dbReference>
<keyword evidence="2" id="KW-1133">Transmembrane helix</keyword>